<organism evidence="1 2">
    <name type="scientific">Pseudonocardia alni subsp. carboxydivorans</name>
    <dbReference type="NCBI Taxonomy" id="415010"/>
    <lineage>
        <taxon>Bacteria</taxon>
        <taxon>Bacillati</taxon>
        <taxon>Actinomycetota</taxon>
        <taxon>Actinomycetes</taxon>
        <taxon>Pseudonocardiales</taxon>
        <taxon>Pseudonocardiaceae</taxon>
        <taxon>Pseudonocardia</taxon>
    </lineage>
</organism>
<name>A0ABU9A8M2_PSEA5</name>
<sequence>MSAAAEYPVDHVLGDDVVDVADLVCPGCWSPVVDVPPAGWPARAGHPPEFSHEDGSVLCPDGAGRVPEPVEAGGLRYALTEQGSGASLDVAREWWT</sequence>
<dbReference type="RefSeq" id="WP_345643034.1">
    <property type="nucleotide sequence ID" value="NZ_BAAAOD010000047.1"/>
</dbReference>
<protein>
    <submittedName>
        <fullName evidence="1">Uncharacterized protein</fullName>
    </submittedName>
</protein>
<gene>
    <name evidence="1" type="ORF">WG925_03145</name>
</gene>
<dbReference type="Proteomes" id="UP001367513">
    <property type="component" value="Unassembled WGS sequence"/>
</dbReference>
<comment type="caution">
    <text evidence="1">The sequence shown here is derived from an EMBL/GenBank/DDBJ whole genome shotgun (WGS) entry which is preliminary data.</text>
</comment>
<dbReference type="EMBL" id="JBBPIX010000001">
    <property type="protein sequence ID" value="MEK6462727.1"/>
    <property type="molecule type" value="Genomic_DNA"/>
</dbReference>
<accession>A0ABU9A8M2</accession>
<evidence type="ECO:0000313" key="2">
    <source>
        <dbReference type="Proteomes" id="UP001367513"/>
    </source>
</evidence>
<reference evidence="1 2" key="1">
    <citation type="submission" date="2024-03" db="EMBL/GenBank/DDBJ databases">
        <title>Draft genome sequence of Pseudonocardia carboxydivorans JCM 14827.</title>
        <authorList>
            <person name="Duangmal K."/>
        </authorList>
    </citation>
    <scope>NUCLEOTIDE SEQUENCE [LARGE SCALE GENOMIC DNA]</scope>
    <source>
        <strain evidence="1 2">JCM 14827</strain>
    </source>
</reference>
<proteinExistence type="predicted"/>
<evidence type="ECO:0000313" key="1">
    <source>
        <dbReference type="EMBL" id="MEK6462727.1"/>
    </source>
</evidence>
<keyword evidence="2" id="KW-1185">Reference proteome</keyword>